<feature type="non-terminal residue" evidence="1">
    <location>
        <position position="1"/>
    </location>
</feature>
<proteinExistence type="predicted"/>
<organism evidence="1 2">
    <name type="scientific">Gymnopilus dilepis</name>
    <dbReference type="NCBI Taxonomy" id="231916"/>
    <lineage>
        <taxon>Eukaryota</taxon>
        <taxon>Fungi</taxon>
        <taxon>Dikarya</taxon>
        <taxon>Basidiomycota</taxon>
        <taxon>Agaricomycotina</taxon>
        <taxon>Agaricomycetes</taxon>
        <taxon>Agaricomycetidae</taxon>
        <taxon>Agaricales</taxon>
        <taxon>Agaricineae</taxon>
        <taxon>Hymenogastraceae</taxon>
        <taxon>Gymnopilus</taxon>
    </lineage>
</organism>
<sequence length="277" mass="30881">LARDIYHNATVEKLAFLHFLVKREKKSEQIVEEMAKQTSSLHNLGIDLQSLSGSHRSDMTAFFVHLRDEVNNLLDDLRGANLEVLARVQENNKETVSLVETGLTSVLQIHSRGLETVLHSILAPTLEARIETIYSQHQALFHDLSIQIADSHTRWVNLGDSLAGMNRDVLKLSAYAAQTTGVLESTLQEAENIRDVQSEASLAAAELVKTVGRLAATTHVELEAINGSAHLIKERLEQHVENASQPWRWWLIKSLELINGGKCLVHRASDSISQGFF</sequence>
<reference evidence="1 2" key="1">
    <citation type="journal article" date="2018" name="Evol. Lett.">
        <title>Horizontal gene cluster transfer increased hallucinogenic mushroom diversity.</title>
        <authorList>
            <person name="Reynolds H.T."/>
            <person name="Vijayakumar V."/>
            <person name="Gluck-Thaler E."/>
            <person name="Korotkin H.B."/>
            <person name="Matheny P.B."/>
            <person name="Slot J.C."/>
        </authorList>
    </citation>
    <scope>NUCLEOTIDE SEQUENCE [LARGE SCALE GENOMIC DNA]</scope>
    <source>
        <strain evidence="1 2">SRW20</strain>
    </source>
</reference>
<gene>
    <name evidence="1" type="ORF">CVT26_002310</name>
</gene>
<protein>
    <submittedName>
        <fullName evidence="1">Uncharacterized protein</fullName>
    </submittedName>
</protein>
<dbReference type="InParanoid" id="A0A409Y3M3"/>
<dbReference type="EMBL" id="NHYE01001224">
    <property type="protein sequence ID" value="PPQ97582.1"/>
    <property type="molecule type" value="Genomic_DNA"/>
</dbReference>
<evidence type="ECO:0000313" key="1">
    <source>
        <dbReference type="EMBL" id="PPQ97582.1"/>
    </source>
</evidence>
<dbReference type="AlphaFoldDB" id="A0A409Y3M3"/>
<dbReference type="OrthoDB" id="5311848at2759"/>
<evidence type="ECO:0000313" key="2">
    <source>
        <dbReference type="Proteomes" id="UP000284706"/>
    </source>
</evidence>
<comment type="caution">
    <text evidence="1">The sequence shown here is derived from an EMBL/GenBank/DDBJ whole genome shotgun (WGS) entry which is preliminary data.</text>
</comment>
<accession>A0A409Y3M3</accession>
<keyword evidence="2" id="KW-1185">Reference proteome</keyword>
<name>A0A409Y3M3_9AGAR</name>
<dbReference type="Proteomes" id="UP000284706">
    <property type="component" value="Unassembled WGS sequence"/>
</dbReference>